<dbReference type="PROSITE" id="PS51203">
    <property type="entry name" value="CS"/>
    <property type="match status" value="1"/>
</dbReference>
<evidence type="ECO:0000256" key="9">
    <source>
        <dbReference type="ARBA" id="ARBA00022871"/>
    </source>
</evidence>
<protein>
    <recommendedName>
        <fullName evidence="1">RNA helicase</fullName>
        <ecNumber evidence="1">3.6.4.13</ecNumber>
    </recommendedName>
</protein>
<dbReference type="InterPro" id="IPR027417">
    <property type="entry name" value="P-loop_NTPase"/>
</dbReference>
<dbReference type="GO" id="GO:0031047">
    <property type="term" value="P:regulatory ncRNA-mediated gene silencing"/>
    <property type="evidence" value="ECO:0007669"/>
    <property type="project" value="UniProtKB-KW"/>
</dbReference>
<gene>
    <name evidence="16" type="ORF">DCHRY22_LOCUS10580</name>
</gene>
<keyword evidence="5" id="KW-0221">Differentiation</keyword>
<evidence type="ECO:0000256" key="12">
    <source>
        <dbReference type="ARBA" id="ARBA00047984"/>
    </source>
</evidence>
<dbReference type="OrthoDB" id="249932at2759"/>
<dbReference type="SUPFAM" id="SSF52540">
    <property type="entry name" value="P-loop containing nucleoside triphosphate hydrolases"/>
    <property type="match status" value="2"/>
</dbReference>
<dbReference type="GO" id="GO:0042078">
    <property type="term" value="P:germ-line stem cell division"/>
    <property type="evidence" value="ECO:0007669"/>
    <property type="project" value="TreeGrafter"/>
</dbReference>
<keyword evidence="3" id="KW-0677">Repeat</keyword>
<evidence type="ECO:0000256" key="2">
    <source>
        <dbReference type="ARBA" id="ARBA00022473"/>
    </source>
</evidence>
<dbReference type="CDD" id="cd20435">
    <property type="entry name" value="Tudor_TDRD12_rpt2"/>
    <property type="match status" value="1"/>
</dbReference>
<evidence type="ECO:0000256" key="4">
    <source>
        <dbReference type="ARBA" id="ARBA00022741"/>
    </source>
</evidence>
<dbReference type="GO" id="GO:0003724">
    <property type="term" value="F:RNA helicase activity"/>
    <property type="evidence" value="ECO:0007669"/>
    <property type="project" value="UniProtKB-EC"/>
</dbReference>
<dbReference type="Gene3D" id="2.30.30.140">
    <property type="match status" value="2"/>
</dbReference>
<evidence type="ECO:0000259" key="15">
    <source>
        <dbReference type="PROSITE" id="PS51203"/>
    </source>
</evidence>
<dbReference type="SUPFAM" id="SSF49764">
    <property type="entry name" value="HSP20-like chaperones"/>
    <property type="match status" value="1"/>
</dbReference>
<evidence type="ECO:0000256" key="5">
    <source>
        <dbReference type="ARBA" id="ARBA00022782"/>
    </source>
</evidence>
<dbReference type="Proteomes" id="UP000789524">
    <property type="component" value="Unassembled WGS sequence"/>
</dbReference>
<dbReference type="PROSITE" id="PS50304">
    <property type="entry name" value="TUDOR"/>
    <property type="match status" value="1"/>
</dbReference>
<dbReference type="InterPro" id="IPR035437">
    <property type="entry name" value="SNase_OB-fold_sf"/>
</dbReference>
<dbReference type="GO" id="GO:0005524">
    <property type="term" value="F:ATP binding"/>
    <property type="evidence" value="ECO:0007669"/>
    <property type="project" value="UniProtKB-KW"/>
</dbReference>
<dbReference type="GO" id="GO:0005737">
    <property type="term" value="C:cytoplasm"/>
    <property type="evidence" value="ECO:0007669"/>
    <property type="project" value="UniProtKB-ARBA"/>
</dbReference>
<dbReference type="GO" id="GO:0016787">
    <property type="term" value="F:hydrolase activity"/>
    <property type="evidence" value="ECO:0007669"/>
    <property type="project" value="UniProtKB-KW"/>
</dbReference>
<dbReference type="Gene3D" id="2.60.40.790">
    <property type="match status" value="1"/>
</dbReference>
<dbReference type="GO" id="GO:0051321">
    <property type="term" value="P:meiotic cell cycle"/>
    <property type="evidence" value="ECO:0007669"/>
    <property type="project" value="UniProtKB-KW"/>
</dbReference>
<evidence type="ECO:0000313" key="17">
    <source>
        <dbReference type="Proteomes" id="UP000789524"/>
    </source>
</evidence>
<dbReference type="GO" id="GO:0003676">
    <property type="term" value="F:nucleic acid binding"/>
    <property type="evidence" value="ECO:0007669"/>
    <property type="project" value="InterPro"/>
</dbReference>
<dbReference type="SMART" id="SM00487">
    <property type="entry name" value="DEXDc"/>
    <property type="match status" value="1"/>
</dbReference>
<dbReference type="InterPro" id="IPR014001">
    <property type="entry name" value="Helicase_ATP-bd"/>
</dbReference>
<dbReference type="Pfam" id="PF00567">
    <property type="entry name" value="TUDOR"/>
    <property type="match status" value="1"/>
</dbReference>
<dbReference type="EC" id="3.6.4.13" evidence="1"/>
<dbReference type="GO" id="GO:0007283">
    <property type="term" value="P:spermatogenesis"/>
    <property type="evidence" value="ECO:0007669"/>
    <property type="project" value="UniProtKB-KW"/>
</dbReference>
<sequence length="1746" mass="199756">MPTDCYRVDVIHYLNPSLIWVEVCDSTVSEDEFVFEQIGIYGIIPHETTIDVELECIVSAQCTDWVPASNTILKNLLCKSEEVWFLPTYIDRRSSIFDDNIHKYGELILKNSDGKLKKVSKYLVKSGFAEMNVSKFHSQLNNGELNTNLDSIKTQEVIKQLEKHYTKLSKKKEWEKSMRKQTSVFQMKQKFESELTVSNLEKHNNRMIKTVIENKSNDFDLCKDVNEKPLGRGFYKADSNKTELKSKLLKKKASYHNKTSFDDMKHFLDKNSRSKYDDADSSEPDNNQNGLKFLNGRLGKTHNIEQRILAHDRAKIQKAANGCDNLYKNDDHEKSTQRRFAKIKGNKHVSEKLVAFGPPDLDPFKMKVEKVPALDYNIVADEVQPQEDCIDKEDFGKIDSEVDYHVPKGICDNSVHTEAKASDSDQTILSSVLQRRLKARDSVRNNESSISSTDTNTETSSVGENKESFDDDEVLEIIDKRYKKPPSLKVDKVSDSVDITLKNNVNPFKNVDSSLSVFVDKLVTPVLMVHSKSNKRIEPVFQMRDIHFNEHIRLVLRNMNIEKLMMVQTVSWNAILRGFSVFMVNPMGSGKTMGYLPAVCRLVSDGGGDISNSSGPMCIIVCATAKSVVEVEKLAKMFLGLDEKVVACYAGVDETYITTALLNGCDLFISTPPALARLLKINDFGIDLKRLSMYVLDDCERLTQSYNDELKFFQIKINTMLKNRVNKELKVQYIIASRIWCDFMVPLAKKAPDTIICIGAFQECVLYSKANTSVSFIKSENKMEHVFEFLETIDASKKTVIVCSDNDEVEVLQIALKKTKRVVFACDNNMTVHDLYSLSEAWGDYREPVLGPILVCCDGNLTHMNVTDAHYLIHYSMPQYFSSFCKRFSVLNDNYPSIFKDINDNVKIKILLEESNAQQLPKIVNFIKRCTENLPTFLNNVCASILTNKDVIKAQKLVPLCDNLLQLGDCPDFYNCHERHTILKDADTPKEWVPKNGVITFKIIHYHTATLYSARLLTVTVNGTNSKFPQTYSTLSLKMGMYFANETHRKLHGMPEIGDICAVAMKVNFYARCQVLKILSRYQRGNPNKVLVRLIDEEKYEITRDIYLYYLPDDLKEIETKVVQVRLANLEPKDRDITFSDLARDYLKKLTDADDELFMRGQVSLAVGNCVFVTTLEACQELSSLNETVVKYNFKHELLKNHALINSEHLNKIKALCKNSGLNVADSTVDDNKTKDVTLKNTQNVSWAHLDSEEMNNVFFASAINPSNFFVRLEKFESCMISLLEDIKVHVENNTEQISDIKEGDIVLAEFPDDKTYERARIDTINENRVKCFFVDQGDWREIDIKSIVQIPDKFINKLPFQAIECRLIGVKPLGEEWTDFSTNWFYDNCFEGSSENLKHLFVKYFTKEPAKYTGGNKYGVVLIDTNTEQDVIINELMIDLNLAQEQEEELKYFDNIHTELKKDIPKLQADNEENYENTICEINVVNNSIIPRPIRSVPLINSDDESDDSDKWEVNISANNAAALFGNMTDKCAITNCDEKTSKTFSEKNSPSEGSKVVKQEPSEGSKDITQELDSDDLSSPELSEISKTPVKRNIIKELDQKRHPKIMWHQNKSTIFVKIQLVVDDYDLLIDDRKLEFLAFTNDLKYEFDLELFGVIKTENSTHVNKGQYVLVKLVKVLNKNWLTLTRNGDLKWVVYDVDFIDTSSDEETIDRSSMMNIVKSLNDNDTDTDDDQFCDDANFTYKK</sequence>
<evidence type="ECO:0000256" key="11">
    <source>
        <dbReference type="ARBA" id="ARBA00023254"/>
    </source>
</evidence>
<feature type="domain" description="Tudor" evidence="14">
    <location>
        <begin position="1300"/>
        <end position="1358"/>
    </location>
</feature>
<feature type="region of interest" description="Disordered" evidence="13">
    <location>
        <begin position="439"/>
        <end position="466"/>
    </location>
</feature>
<evidence type="ECO:0000256" key="10">
    <source>
        <dbReference type="ARBA" id="ARBA00023158"/>
    </source>
</evidence>
<keyword evidence="11" id="KW-0469">Meiosis</keyword>
<dbReference type="SMART" id="SM00333">
    <property type="entry name" value="TUDOR"/>
    <property type="match status" value="1"/>
</dbReference>
<dbReference type="EMBL" id="CAKASE010000070">
    <property type="protein sequence ID" value="CAG9573709.1"/>
    <property type="molecule type" value="Genomic_DNA"/>
</dbReference>
<dbReference type="PANTHER" id="PTHR22655:SF2">
    <property type="entry name" value="ATP-DEPENDENT RNA HELICASE TDRD12-RELATED"/>
    <property type="match status" value="1"/>
</dbReference>
<evidence type="ECO:0000256" key="3">
    <source>
        <dbReference type="ARBA" id="ARBA00022737"/>
    </source>
</evidence>
<dbReference type="Gene3D" id="2.40.50.90">
    <property type="match status" value="1"/>
</dbReference>
<accession>A0A8J2QX53</accession>
<dbReference type="InterPro" id="IPR008978">
    <property type="entry name" value="HSP20-like_chaperone"/>
</dbReference>
<evidence type="ECO:0000256" key="1">
    <source>
        <dbReference type="ARBA" id="ARBA00012552"/>
    </source>
</evidence>
<feature type="region of interest" description="Disordered" evidence="13">
    <location>
        <begin position="1543"/>
        <end position="1585"/>
    </location>
</feature>
<keyword evidence="8" id="KW-0067">ATP-binding</keyword>
<keyword evidence="9" id="KW-0744">Spermatogenesis</keyword>
<evidence type="ECO:0000313" key="16">
    <source>
        <dbReference type="EMBL" id="CAG9573709.1"/>
    </source>
</evidence>
<comment type="caution">
    <text evidence="16">The sequence shown here is derived from an EMBL/GenBank/DDBJ whole genome shotgun (WGS) entry which is preliminary data.</text>
</comment>
<keyword evidence="7" id="KW-0347">Helicase</keyword>
<organism evidence="16 17">
    <name type="scientific">Danaus chrysippus</name>
    <name type="common">African queen</name>
    <dbReference type="NCBI Taxonomy" id="151541"/>
    <lineage>
        <taxon>Eukaryota</taxon>
        <taxon>Metazoa</taxon>
        <taxon>Ecdysozoa</taxon>
        <taxon>Arthropoda</taxon>
        <taxon>Hexapoda</taxon>
        <taxon>Insecta</taxon>
        <taxon>Pterygota</taxon>
        <taxon>Neoptera</taxon>
        <taxon>Endopterygota</taxon>
        <taxon>Lepidoptera</taxon>
        <taxon>Glossata</taxon>
        <taxon>Ditrysia</taxon>
        <taxon>Papilionoidea</taxon>
        <taxon>Nymphalidae</taxon>
        <taxon>Danainae</taxon>
        <taxon>Danaini</taxon>
        <taxon>Danaina</taxon>
        <taxon>Danaus</taxon>
        <taxon>Anosia</taxon>
    </lineage>
</organism>
<feature type="domain" description="CS" evidence="15">
    <location>
        <begin position="1603"/>
        <end position="1688"/>
    </location>
</feature>
<dbReference type="InterPro" id="IPR011545">
    <property type="entry name" value="DEAD/DEAH_box_helicase_dom"/>
</dbReference>
<keyword evidence="10" id="KW-0943">RNA-mediated gene silencing</keyword>
<dbReference type="InterPro" id="IPR007052">
    <property type="entry name" value="CS_dom"/>
</dbReference>
<dbReference type="SUPFAM" id="SSF63748">
    <property type="entry name" value="Tudor/PWWP/MBT"/>
    <property type="match status" value="2"/>
</dbReference>
<comment type="catalytic activity">
    <reaction evidence="12">
        <text>ATP + H2O = ADP + phosphate + H(+)</text>
        <dbReference type="Rhea" id="RHEA:13065"/>
        <dbReference type="ChEBI" id="CHEBI:15377"/>
        <dbReference type="ChEBI" id="CHEBI:15378"/>
        <dbReference type="ChEBI" id="CHEBI:30616"/>
        <dbReference type="ChEBI" id="CHEBI:43474"/>
        <dbReference type="ChEBI" id="CHEBI:456216"/>
        <dbReference type="EC" id="3.6.4.13"/>
    </reaction>
</comment>
<feature type="compositionally biased region" description="Polar residues" evidence="13">
    <location>
        <begin position="445"/>
        <end position="463"/>
    </location>
</feature>
<keyword evidence="4" id="KW-0547">Nucleotide-binding</keyword>
<evidence type="ECO:0000256" key="6">
    <source>
        <dbReference type="ARBA" id="ARBA00022801"/>
    </source>
</evidence>
<name>A0A8J2QX53_9NEOP</name>
<dbReference type="PANTHER" id="PTHR22655">
    <property type="entry name" value="ATP-DEPENDENT RNA HELICASE TDRD12-RELATED"/>
    <property type="match status" value="1"/>
</dbReference>
<feature type="compositionally biased region" description="Basic and acidic residues" evidence="13">
    <location>
        <begin position="1557"/>
        <end position="1571"/>
    </location>
</feature>
<evidence type="ECO:0000256" key="8">
    <source>
        <dbReference type="ARBA" id="ARBA00022840"/>
    </source>
</evidence>
<keyword evidence="17" id="KW-1185">Reference proteome</keyword>
<dbReference type="Pfam" id="PF00270">
    <property type="entry name" value="DEAD"/>
    <property type="match status" value="1"/>
</dbReference>
<dbReference type="Gene3D" id="3.40.50.300">
    <property type="entry name" value="P-loop containing nucleotide triphosphate hydrolases"/>
    <property type="match status" value="2"/>
</dbReference>
<evidence type="ECO:0000256" key="13">
    <source>
        <dbReference type="SAM" id="MobiDB-lite"/>
    </source>
</evidence>
<evidence type="ECO:0000259" key="14">
    <source>
        <dbReference type="PROSITE" id="PS50304"/>
    </source>
</evidence>
<proteinExistence type="predicted"/>
<dbReference type="InterPro" id="IPR002999">
    <property type="entry name" value="Tudor"/>
</dbReference>
<keyword evidence="2" id="KW-0217">Developmental protein</keyword>
<keyword evidence="6" id="KW-0378">Hydrolase</keyword>
<reference evidence="16" key="1">
    <citation type="submission" date="2021-09" db="EMBL/GenBank/DDBJ databases">
        <authorList>
            <person name="Martin H S."/>
        </authorList>
    </citation>
    <scope>NUCLEOTIDE SEQUENCE</scope>
</reference>
<evidence type="ECO:0000256" key="7">
    <source>
        <dbReference type="ARBA" id="ARBA00022806"/>
    </source>
</evidence>
<feature type="region of interest" description="Disordered" evidence="13">
    <location>
        <begin position="272"/>
        <end position="292"/>
    </location>
</feature>